<dbReference type="InterPro" id="IPR003500">
    <property type="entry name" value="RpiB_LacA_LacB"/>
</dbReference>
<feature type="active site" description="Proton acceptor" evidence="2">
    <location>
        <position position="66"/>
    </location>
</feature>
<comment type="caution">
    <text evidence="3">The sequence shown here is derived from an EMBL/GenBank/DDBJ whole genome shotgun (WGS) entry which is preliminary data.</text>
</comment>
<dbReference type="PANTHER" id="PTHR30345">
    <property type="entry name" value="RIBOSE-5-PHOSPHATE ISOMERASE B"/>
    <property type="match status" value="1"/>
</dbReference>
<dbReference type="Gene3D" id="3.40.1400.10">
    <property type="entry name" value="Sugar-phosphate isomerase, RpiB/LacA/LacB"/>
    <property type="match status" value="1"/>
</dbReference>
<protein>
    <recommendedName>
        <fullName evidence="5">Ribose 5-phosphate isomerase B</fullName>
    </recommendedName>
</protein>
<dbReference type="SUPFAM" id="SSF89623">
    <property type="entry name" value="Ribose/Galactose isomerase RpiB/AlsB"/>
    <property type="match status" value="1"/>
</dbReference>
<organism evidence="3 4">
    <name type="scientific">Candidatus Magasanikbacteria bacterium RIFOXYD1_FULL_40_23</name>
    <dbReference type="NCBI Taxonomy" id="1798705"/>
    <lineage>
        <taxon>Bacteria</taxon>
        <taxon>Candidatus Magasanikiibacteriota</taxon>
    </lineage>
</organism>
<dbReference type="GO" id="GO:0009052">
    <property type="term" value="P:pentose-phosphate shunt, non-oxidative branch"/>
    <property type="evidence" value="ECO:0007669"/>
    <property type="project" value="TreeGrafter"/>
</dbReference>
<dbReference type="PIRSF" id="PIRSF005384">
    <property type="entry name" value="RpiB_LacA_B"/>
    <property type="match status" value="1"/>
</dbReference>
<dbReference type="Proteomes" id="UP000176634">
    <property type="component" value="Unassembled WGS sequence"/>
</dbReference>
<dbReference type="GO" id="GO:0019316">
    <property type="term" value="P:D-allose catabolic process"/>
    <property type="evidence" value="ECO:0007669"/>
    <property type="project" value="TreeGrafter"/>
</dbReference>
<dbReference type="Pfam" id="PF02502">
    <property type="entry name" value="LacAB_rpiB"/>
    <property type="match status" value="1"/>
</dbReference>
<proteinExistence type="inferred from homology"/>
<dbReference type="EMBL" id="MFRA01000005">
    <property type="protein sequence ID" value="OGH92638.1"/>
    <property type="molecule type" value="Genomic_DNA"/>
</dbReference>
<evidence type="ECO:0000256" key="2">
    <source>
        <dbReference type="PIRSR" id="PIRSR005384-1"/>
    </source>
</evidence>
<feature type="active site" description="Proton donor" evidence="2">
    <location>
        <position position="99"/>
    </location>
</feature>
<evidence type="ECO:0008006" key="5">
    <source>
        <dbReference type="Google" id="ProtNLM"/>
    </source>
</evidence>
<dbReference type="STRING" id="1798705.A2563_03115"/>
<reference evidence="3 4" key="1">
    <citation type="journal article" date="2016" name="Nat. Commun.">
        <title>Thousands of microbial genomes shed light on interconnected biogeochemical processes in an aquifer system.</title>
        <authorList>
            <person name="Anantharaman K."/>
            <person name="Brown C.T."/>
            <person name="Hug L.A."/>
            <person name="Sharon I."/>
            <person name="Castelle C.J."/>
            <person name="Probst A.J."/>
            <person name="Thomas B.C."/>
            <person name="Singh A."/>
            <person name="Wilkins M.J."/>
            <person name="Karaoz U."/>
            <person name="Brodie E.L."/>
            <person name="Williams K.H."/>
            <person name="Hubbard S.S."/>
            <person name="Banfield J.F."/>
        </authorList>
    </citation>
    <scope>NUCLEOTIDE SEQUENCE [LARGE SCALE GENOMIC DNA]</scope>
</reference>
<name>A0A1F6P966_9BACT</name>
<evidence type="ECO:0000313" key="3">
    <source>
        <dbReference type="EMBL" id="OGH92638.1"/>
    </source>
</evidence>
<dbReference type="AlphaFoldDB" id="A0A1F6P966"/>
<comment type="similarity">
    <text evidence="1">Belongs to the LacAB/RpiB family.</text>
</comment>
<gene>
    <name evidence="3" type="ORF">A2563_03115</name>
</gene>
<dbReference type="PANTHER" id="PTHR30345:SF0">
    <property type="entry name" value="DNA DAMAGE-REPAIR_TOLERATION PROTEIN DRT102"/>
    <property type="match status" value="1"/>
</dbReference>
<dbReference type="NCBIfam" id="TIGR00689">
    <property type="entry name" value="rpiB_lacA_lacB"/>
    <property type="match status" value="1"/>
</dbReference>
<evidence type="ECO:0000313" key="4">
    <source>
        <dbReference type="Proteomes" id="UP000176634"/>
    </source>
</evidence>
<evidence type="ECO:0000256" key="1">
    <source>
        <dbReference type="ARBA" id="ARBA00008754"/>
    </source>
</evidence>
<sequence>MLYIGSDHAGFQLKKDLVKYIKTELNKEIEDVGPEVFNDTDDFPDYAVPLAKKVAADKENFGILICGTGQGMCITANKIKGAYAIIGYNILATELGRKHNNANILCLPGNPPSLDFAKAIVKKFLDTKFDGDERFKRRNKKIEDLEN</sequence>
<dbReference type="GO" id="GO:0004751">
    <property type="term" value="F:ribose-5-phosphate isomerase activity"/>
    <property type="evidence" value="ECO:0007669"/>
    <property type="project" value="TreeGrafter"/>
</dbReference>
<accession>A0A1F6P966</accession>
<dbReference type="InterPro" id="IPR036569">
    <property type="entry name" value="RpiB_LacA_LacB_sf"/>
</dbReference>
<dbReference type="NCBIfam" id="NF004051">
    <property type="entry name" value="PRK05571.1"/>
    <property type="match status" value="1"/>
</dbReference>